<organism evidence="2 3">
    <name type="scientific">Microbacterium helvum</name>
    <dbReference type="NCBI Taxonomy" id="2773713"/>
    <lineage>
        <taxon>Bacteria</taxon>
        <taxon>Bacillati</taxon>
        <taxon>Actinomycetota</taxon>
        <taxon>Actinomycetes</taxon>
        <taxon>Micrococcales</taxon>
        <taxon>Microbacteriaceae</taxon>
        <taxon>Microbacterium</taxon>
    </lineage>
</organism>
<evidence type="ECO:0000256" key="1">
    <source>
        <dbReference type="SAM" id="SignalP"/>
    </source>
</evidence>
<dbReference type="InterPro" id="IPR006059">
    <property type="entry name" value="SBP"/>
</dbReference>
<comment type="caution">
    <text evidence="2">The sequence shown here is derived from an EMBL/GenBank/DDBJ whole genome shotgun (WGS) entry which is preliminary data.</text>
</comment>
<dbReference type="EMBL" id="JACXZS010000001">
    <property type="protein sequence ID" value="MBD3940191.1"/>
    <property type="molecule type" value="Genomic_DNA"/>
</dbReference>
<dbReference type="Gene3D" id="3.40.190.10">
    <property type="entry name" value="Periplasmic binding protein-like II"/>
    <property type="match status" value="1"/>
</dbReference>
<evidence type="ECO:0000313" key="2">
    <source>
        <dbReference type="EMBL" id="MBD3940191.1"/>
    </source>
</evidence>
<gene>
    <name evidence="2" type="ORF">IF188_00570</name>
</gene>
<dbReference type="SUPFAM" id="SSF53850">
    <property type="entry name" value="Periplasmic binding protein-like II"/>
    <property type="match status" value="1"/>
</dbReference>
<evidence type="ECO:0000313" key="3">
    <source>
        <dbReference type="Proteomes" id="UP000598426"/>
    </source>
</evidence>
<reference evidence="2 3" key="1">
    <citation type="submission" date="2020-09" db="EMBL/GenBank/DDBJ databases">
        <title>Isolation and identification of active actinomycetes.</title>
        <authorList>
            <person name="Li X."/>
        </authorList>
    </citation>
    <scope>NUCLEOTIDE SEQUENCE [LARGE SCALE GENOMIC DNA]</scope>
    <source>
        <strain evidence="2 3">NEAU-LLC</strain>
    </source>
</reference>
<dbReference type="Pfam" id="PF01547">
    <property type="entry name" value="SBP_bac_1"/>
    <property type="match status" value="1"/>
</dbReference>
<dbReference type="InterPro" id="IPR050490">
    <property type="entry name" value="Bact_solute-bd_prot1"/>
</dbReference>
<dbReference type="RefSeq" id="WP_191169847.1">
    <property type="nucleotide sequence ID" value="NZ_JACXZS010000001.1"/>
</dbReference>
<dbReference type="PANTHER" id="PTHR43649:SF12">
    <property type="entry name" value="DIACETYLCHITOBIOSE BINDING PROTEIN DASA"/>
    <property type="match status" value="1"/>
</dbReference>
<keyword evidence="1" id="KW-0732">Signal</keyword>
<dbReference type="Proteomes" id="UP000598426">
    <property type="component" value="Unassembled WGS sequence"/>
</dbReference>
<name>A0ABR8NL04_9MICO</name>
<feature type="signal peptide" evidence="1">
    <location>
        <begin position="1"/>
        <end position="32"/>
    </location>
</feature>
<protein>
    <submittedName>
        <fullName evidence="2">Extracellular solute-binding protein</fullName>
    </submittedName>
</protein>
<proteinExistence type="predicted"/>
<keyword evidence="3" id="KW-1185">Reference proteome</keyword>
<accession>A0ABR8NL04</accession>
<feature type="chain" id="PRO_5047485054" evidence="1">
    <location>
        <begin position="33"/>
        <end position="455"/>
    </location>
</feature>
<dbReference type="PANTHER" id="PTHR43649">
    <property type="entry name" value="ARABINOSE-BINDING PROTEIN-RELATED"/>
    <property type="match status" value="1"/>
</dbReference>
<sequence>MVRKKDVRASGRGMVFKGLALVAAITLLPACGAGGGDPTAGKSSDSPVDKGTAEEGSLVVWGGVAPEMGPQALIDAFMEKYPDIDVEYVRFVNDAEGILKLDTALQGGVPIDVFFSYGTVDVVRRSEAGLAMDLTELASQDGDLKMFTEDPPISTLVDGKLYSIPTSMYPNYVAINEDAIEKAGIDVPFDWTMDDYHEVAQAFKDAGFEVGAYNAPKPFPATLGGDYLYKDGGEESNFDDPSYRDELELVLDMQEDGSIFTQERILAEGIGGYAQNYFLNGTFGMMIDGNNVIRYAKNLAEYPHDFRVTFRPYPAPSEGEPYFNPGVRGDDVQISAKTEYPAAAWTFVKYWMDEGADYMTTAGKVSPKQFEDPSPTMYENLFGPDAEELFDIEAFDKTFFTEEPPLSVRALTPAYTEISQLKSQIESEVRLGTKSVDDAIAELKQKADEAIDKAR</sequence>